<protein>
    <recommendedName>
        <fullName evidence="5">Lipoprotein</fullName>
    </recommendedName>
</protein>
<proteinExistence type="predicted"/>
<evidence type="ECO:0000313" key="3">
    <source>
        <dbReference type="EMBL" id="MFE1354735.1"/>
    </source>
</evidence>
<feature type="chain" id="PRO_5046441210" description="Lipoprotein" evidence="2">
    <location>
        <begin position="22"/>
        <end position="201"/>
    </location>
</feature>
<feature type="region of interest" description="Disordered" evidence="1">
    <location>
        <begin position="27"/>
        <end position="76"/>
    </location>
</feature>
<keyword evidence="4" id="KW-1185">Reference proteome</keyword>
<feature type="signal peptide" evidence="2">
    <location>
        <begin position="1"/>
        <end position="21"/>
    </location>
</feature>
<evidence type="ECO:0000256" key="1">
    <source>
        <dbReference type="SAM" id="MobiDB-lite"/>
    </source>
</evidence>
<name>A0ABW6GPQ8_9ACTN</name>
<gene>
    <name evidence="3" type="ORF">ACFW6T_22355</name>
</gene>
<reference evidence="3 4" key="1">
    <citation type="submission" date="2024-09" db="EMBL/GenBank/DDBJ databases">
        <title>The Natural Products Discovery Center: Release of the First 8490 Sequenced Strains for Exploring Actinobacteria Biosynthetic Diversity.</title>
        <authorList>
            <person name="Kalkreuter E."/>
            <person name="Kautsar S.A."/>
            <person name="Yang D."/>
            <person name="Bader C.D."/>
            <person name="Teijaro C.N."/>
            <person name="Fluegel L."/>
            <person name="Davis C.M."/>
            <person name="Simpson J.R."/>
            <person name="Lauterbach L."/>
            <person name="Steele A.D."/>
            <person name="Gui C."/>
            <person name="Meng S."/>
            <person name="Li G."/>
            <person name="Viehrig K."/>
            <person name="Ye F."/>
            <person name="Su P."/>
            <person name="Kiefer A.F."/>
            <person name="Nichols A."/>
            <person name="Cepeda A.J."/>
            <person name="Yan W."/>
            <person name="Fan B."/>
            <person name="Jiang Y."/>
            <person name="Adhikari A."/>
            <person name="Zheng C.-J."/>
            <person name="Schuster L."/>
            <person name="Cowan T.M."/>
            <person name="Smanski M.J."/>
            <person name="Chevrette M.G."/>
            <person name="De Carvalho L.P.S."/>
            <person name="Shen B."/>
        </authorList>
    </citation>
    <scope>NUCLEOTIDE SEQUENCE [LARGE SCALE GENOMIC DNA]</scope>
    <source>
        <strain evidence="3 4">NPDC058753</strain>
    </source>
</reference>
<evidence type="ECO:0000313" key="4">
    <source>
        <dbReference type="Proteomes" id="UP001599542"/>
    </source>
</evidence>
<dbReference type="PROSITE" id="PS51257">
    <property type="entry name" value="PROKAR_LIPOPROTEIN"/>
    <property type="match status" value="1"/>
</dbReference>
<evidence type="ECO:0008006" key="5">
    <source>
        <dbReference type="Google" id="ProtNLM"/>
    </source>
</evidence>
<dbReference type="Proteomes" id="UP001599542">
    <property type="component" value="Unassembled WGS sequence"/>
</dbReference>
<accession>A0ABW6GPQ8</accession>
<evidence type="ECO:0000256" key="2">
    <source>
        <dbReference type="SAM" id="SignalP"/>
    </source>
</evidence>
<dbReference type="EMBL" id="JBHYPX010000048">
    <property type="protein sequence ID" value="MFE1354735.1"/>
    <property type="molecule type" value="Genomic_DNA"/>
</dbReference>
<comment type="caution">
    <text evidence="3">The sequence shown here is derived from an EMBL/GenBank/DDBJ whole genome shotgun (WGS) entry which is preliminary data.</text>
</comment>
<sequence>MRLNRFAVAAALAASVLVLTACDPEAPEAAPAPGSTAPSASAAAPSSTAAAPSSAKPTGGAGATKKPGTGKTSAPAADCTANAAAVGTVVEAVDGDYSNDMKITVTLRSTKFVCGPDVPGDGHFEATGSPKVYGFASGGEGYLLNGTTPEQASVDYIAKFVKDCAKNPNSAPQPYHCNGRQFTIEADAQGNLTKITQLYRA</sequence>
<organism evidence="3 4">
    <name type="scientific">Kitasatospora phosalacinea</name>
    <dbReference type="NCBI Taxonomy" id="2065"/>
    <lineage>
        <taxon>Bacteria</taxon>
        <taxon>Bacillati</taxon>
        <taxon>Actinomycetota</taxon>
        <taxon>Actinomycetes</taxon>
        <taxon>Kitasatosporales</taxon>
        <taxon>Streptomycetaceae</taxon>
        <taxon>Kitasatospora</taxon>
    </lineage>
</organism>
<keyword evidence="2" id="KW-0732">Signal</keyword>
<dbReference type="RefSeq" id="WP_380327330.1">
    <property type="nucleotide sequence ID" value="NZ_JBHYPW010000038.1"/>
</dbReference>